<sequence length="248" mass="26561">MPRLNATLCVGAVLASTVFAASRAAAATSGTLALTSDYLFRGISQTNQKPALQGGIEYAHDSGFYLGAWGSNISWLSDYSSAAAPISSSLELDVYAGWRGNLGESLKLDAGIYSYYYPGDYPHGFVRPYTTEVYVGLALGPAALKYYHSAGNLFGFADSDGSGYLDASVNYEFSPGWLLNAHAGRQRVKGNSAASYTDWKLGLTRNFDRGWSLALAYADTDAERAVYTNAYGNFLGRSTGTLTLTKAF</sequence>
<dbReference type="EMBL" id="JANFQO010000024">
    <property type="protein sequence ID" value="MCQ4167076.1"/>
    <property type="molecule type" value="Genomic_DNA"/>
</dbReference>
<dbReference type="Pfam" id="PF09694">
    <property type="entry name" value="Gcw_chp"/>
    <property type="match status" value="1"/>
</dbReference>
<comment type="caution">
    <text evidence="2">The sequence shown here is derived from an EMBL/GenBank/DDBJ whole genome shotgun (WGS) entry which is preliminary data.</text>
</comment>
<dbReference type="InterPro" id="IPR010239">
    <property type="entry name" value="CHP02001"/>
</dbReference>
<name>A0ABT1QXR2_9GAMM</name>
<evidence type="ECO:0000256" key="1">
    <source>
        <dbReference type="SAM" id="SignalP"/>
    </source>
</evidence>
<dbReference type="Proteomes" id="UP001165498">
    <property type="component" value="Unassembled WGS sequence"/>
</dbReference>
<keyword evidence="1" id="KW-0732">Signal</keyword>
<gene>
    <name evidence="2" type="ORF">NM961_20360</name>
</gene>
<organism evidence="2 3">
    <name type="scientific">Tahibacter harae</name>
    <dbReference type="NCBI Taxonomy" id="2963937"/>
    <lineage>
        <taxon>Bacteria</taxon>
        <taxon>Pseudomonadati</taxon>
        <taxon>Pseudomonadota</taxon>
        <taxon>Gammaproteobacteria</taxon>
        <taxon>Lysobacterales</taxon>
        <taxon>Rhodanobacteraceae</taxon>
        <taxon>Tahibacter</taxon>
    </lineage>
</organism>
<dbReference type="NCBIfam" id="TIGR02001">
    <property type="entry name" value="gcw_chp"/>
    <property type="match status" value="1"/>
</dbReference>
<proteinExistence type="predicted"/>
<evidence type="ECO:0000313" key="2">
    <source>
        <dbReference type="EMBL" id="MCQ4167076.1"/>
    </source>
</evidence>
<protein>
    <submittedName>
        <fullName evidence="2">TorF family putative porin</fullName>
    </submittedName>
</protein>
<feature type="chain" id="PRO_5047332652" evidence="1">
    <location>
        <begin position="21"/>
        <end position="248"/>
    </location>
</feature>
<reference evidence="2" key="1">
    <citation type="submission" date="2022-07" db="EMBL/GenBank/DDBJ databases">
        <title>Tahibacter sp., a new gammaproteobacterium isolated from the silt sample collected at pig farm.</title>
        <authorList>
            <person name="Chen H."/>
        </authorList>
    </citation>
    <scope>NUCLEOTIDE SEQUENCE</scope>
    <source>
        <strain evidence="2">P2K</strain>
    </source>
</reference>
<evidence type="ECO:0000313" key="3">
    <source>
        <dbReference type="Proteomes" id="UP001165498"/>
    </source>
</evidence>
<keyword evidence="3" id="KW-1185">Reference proteome</keyword>
<feature type="signal peptide" evidence="1">
    <location>
        <begin position="1"/>
        <end position="20"/>
    </location>
</feature>
<dbReference type="RefSeq" id="WP_255916263.1">
    <property type="nucleotide sequence ID" value="NZ_JANFQO010000024.1"/>
</dbReference>
<accession>A0ABT1QXR2</accession>